<keyword evidence="8" id="KW-1185">Reference proteome</keyword>
<dbReference type="PROSITE" id="PS51352">
    <property type="entry name" value="THIOREDOXIN_2"/>
    <property type="match status" value="1"/>
</dbReference>
<name>A0ABN6NB97_9BACT</name>
<keyword evidence="4" id="KW-0676">Redox-active center</keyword>
<dbReference type="InterPro" id="IPR000866">
    <property type="entry name" value="AhpC/TSA"/>
</dbReference>
<dbReference type="EMBL" id="AP025592">
    <property type="protein sequence ID" value="BDG09359.1"/>
    <property type="molecule type" value="Genomic_DNA"/>
</dbReference>
<dbReference type="Gene3D" id="3.40.30.10">
    <property type="entry name" value="Glutaredoxin"/>
    <property type="match status" value="1"/>
</dbReference>
<gene>
    <name evidence="7" type="ORF">AMPC_24720</name>
</gene>
<evidence type="ECO:0000313" key="8">
    <source>
        <dbReference type="Proteomes" id="UP001162734"/>
    </source>
</evidence>
<feature type="transmembrane region" description="Helical" evidence="5">
    <location>
        <begin position="20"/>
        <end position="40"/>
    </location>
</feature>
<dbReference type="SUPFAM" id="SSF52833">
    <property type="entry name" value="Thioredoxin-like"/>
    <property type="match status" value="1"/>
</dbReference>
<dbReference type="Pfam" id="PF00578">
    <property type="entry name" value="AhpC-TSA"/>
    <property type="match status" value="1"/>
</dbReference>
<dbReference type="PANTHER" id="PTHR42852:SF6">
    <property type="entry name" value="THIOL:DISULFIDE INTERCHANGE PROTEIN DSBE"/>
    <property type="match status" value="1"/>
</dbReference>
<dbReference type="PANTHER" id="PTHR42852">
    <property type="entry name" value="THIOL:DISULFIDE INTERCHANGE PROTEIN DSBE"/>
    <property type="match status" value="1"/>
</dbReference>
<dbReference type="PROSITE" id="PS00194">
    <property type="entry name" value="THIOREDOXIN_1"/>
    <property type="match status" value="1"/>
</dbReference>
<organism evidence="7 8">
    <name type="scientific">Anaeromyxobacter paludicola</name>
    <dbReference type="NCBI Taxonomy" id="2918171"/>
    <lineage>
        <taxon>Bacteria</taxon>
        <taxon>Pseudomonadati</taxon>
        <taxon>Myxococcota</taxon>
        <taxon>Myxococcia</taxon>
        <taxon>Myxococcales</taxon>
        <taxon>Cystobacterineae</taxon>
        <taxon>Anaeromyxobacteraceae</taxon>
        <taxon>Anaeromyxobacter</taxon>
    </lineage>
</organism>
<dbReference type="InterPro" id="IPR017937">
    <property type="entry name" value="Thioredoxin_CS"/>
</dbReference>
<keyword evidence="3" id="KW-1015">Disulfide bond</keyword>
<keyword evidence="2" id="KW-0201">Cytochrome c-type biogenesis</keyword>
<dbReference type="RefSeq" id="WP_248341506.1">
    <property type="nucleotide sequence ID" value="NZ_AP025592.1"/>
</dbReference>
<evidence type="ECO:0000259" key="6">
    <source>
        <dbReference type="PROSITE" id="PS51352"/>
    </source>
</evidence>
<keyword evidence="5" id="KW-0812">Transmembrane</keyword>
<evidence type="ECO:0000256" key="5">
    <source>
        <dbReference type="SAM" id="Phobius"/>
    </source>
</evidence>
<dbReference type="InterPro" id="IPR036249">
    <property type="entry name" value="Thioredoxin-like_sf"/>
</dbReference>
<keyword evidence="5" id="KW-0472">Membrane</keyword>
<dbReference type="InterPro" id="IPR013766">
    <property type="entry name" value="Thioredoxin_domain"/>
</dbReference>
<evidence type="ECO:0000256" key="1">
    <source>
        <dbReference type="ARBA" id="ARBA00004196"/>
    </source>
</evidence>
<sequence>MSENGAAKAQSGAPAGRRGLWLAAGAVGLFVAAVAGWMVAQTRAPKAPPVPAQLGMLATDLPAPPFRVQAATGAPVSLVDVKGQVTLVHFWATWCPPCREELPGLVRLGRDLEARYPGRFKLLAISVDDSWEAVQQFFAQAGPPGVLVARDVDGSATQAYFCAARGACPKNFQFPESYLVDARGRLIAYVPDACNWSDPAAREYLEGLIRG</sequence>
<reference evidence="8" key="1">
    <citation type="journal article" date="2022" name="Int. J. Syst. Evol. Microbiol.">
        <title>Anaeromyxobacter oryzae sp. nov., Anaeromyxobacter diazotrophicus sp. nov. and Anaeromyxobacter paludicola sp. nov., isolated from paddy soils.</title>
        <authorList>
            <person name="Itoh H."/>
            <person name="Xu Z."/>
            <person name="Mise K."/>
            <person name="Masuda Y."/>
            <person name="Ushijima N."/>
            <person name="Hayakawa C."/>
            <person name="Shiratori Y."/>
            <person name="Senoo K."/>
        </authorList>
    </citation>
    <scope>NUCLEOTIDE SEQUENCE [LARGE SCALE GENOMIC DNA]</scope>
    <source>
        <strain evidence="8">Red630</strain>
    </source>
</reference>
<protein>
    <recommendedName>
        <fullName evidence="6">Thioredoxin domain-containing protein</fullName>
    </recommendedName>
</protein>
<proteinExistence type="predicted"/>
<dbReference type="CDD" id="cd02966">
    <property type="entry name" value="TlpA_like_family"/>
    <property type="match status" value="1"/>
</dbReference>
<feature type="domain" description="Thioredoxin" evidence="6">
    <location>
        <begin position="57"/>
        <end position="210"/>
    </location>
</feature>
<accession>A0ABN6NB97</accession>
<evidence type="ECO:0000256" key="2">
    <source>
        <dbReference type="ARBA" id="ARBA00022748"/>
    </source>
</evidence>
<evidence type="ECO:0000313" key="7">
    <source>
        <dbReference type="EMBL" id="BDG09359.1"/>
    </source>
</evidence>
<comment type="subcellular location">
    <subcellularLocation>
        <location evidence="1">Cell envelope</location>
    </subcellularLocation>
</comment>
<dbReference type="InterPro" id="IPR050553">
    <property type="entry name" value="Thioredoxin_ResA/DsbE_sf"/>
</dbReference>
<keyword evidence="5" id="KW-1133">Transmembrane helix</keyword>
<dbReference type="Proteomes" id="UP001162734">
    <property type="component" value="Chromosome"/>
</dbReference>
<evidence type="ECO:0000256" key="3">
    <source>
        <dbReference type="ARBA" id="ARBA00023157"/>
    </source>
</evidence>
<evidence type="ECO:0000256" key="4">
    <source>
        <dbReference type="ARBA" id="ARBA00023284"/>
    </source>
</evidence>